<protein>
    <submittedName>
        <fullName evidence="1">Uncharacterized protein</fullName>
    </submittedName>
</protein>
<name>I3W255_ECOLX</name>
<reference evidence="1" key="1">
    <citation type="submission" date="2012-01" db="EMBL/GenBank/DDBJ databases">
        <authorList>
            <person name="Summers A.O."/>
            <person name="Wireman J."/>
        </authorList>
    </citation>
    <scope>NUCLEOTIDE SEQUENCE</scope>
    <source>
        <strain evidence="1">LST424C</strain>
        <plasmid evidence="1">pLST424C-10</plasmid>
    </source>
</reference>
<keyword evidence="1" id="KW-0614">Plasmid</keyword>
<accession>I3W255</accession>
<evidence type="ECO:0000313" key="1">
    <source>
        <dbReference type="EMBL" id="AFK89682.1"/>
    </source>
</evidence>
<proteinExistence type="predicted"/>
<dbReference type="RefSeq" id="WP_015059160.1">
    <property type="nucleotide sequence ID" value="NC_019092.1"/>
</dbReference>
<geneLocation type="plasmid" evidence="1">
    <name>pLST424C-10</name>
</geneLocation>
<dbReference type="AlphaFoldDB" id="I3W255"/>
<sequence>MQSQPAIHHRLPRIDARAIGPVVIRLQAFSAQQFGVRNEEIQLHTPFVGVFHPQHAVLVFI</sequence>
<dbReference type="EMBL" id="JQ418532">
    <property type="protein sequence ID" value="AFK89682.1"/>
    <property type="molecule type" value="Genomic_DNA"/>
</dbReference>
<organism evidence="1">
    <name type="scientific">Escherichia coli</name>
    <dbReference type="NCBI Taxonomy" id="562"/>
    <lineage>
        <taxon>Bacteria</taxon>
        <taxon>Pseudomonadati</taxon>
        <taxon>Pseudomonadota</taxon>
        <taxon>Gammaproteobacteria</taxon>
        <taxon>Enterobacterales</taxon>
        <taxon>Enterobacteriaceae</taxon>
        <taxon>Escherichia</taxon>
    </lineage>
</organism>